<sequence>MVADSCYAEWDLPLSELFHRSAPRKRRRISSEGNPPPPAIIGKLGDDLLVEILIRLPNPRSAFRCKPVCKQWSSLISDPSFNRRFVAHHQSMNLIQPPMPDDQKELQSIILSFLPPMPSKIGARFKVLDCFKDLVLCGFWDVDYDNSEQCRSYLVCNPFTKQWMALPLAPEKAKGYQAPFARLVCEPRSSSNCNLDLGDDRVFVYSPEYRFRVVCIYSQMMSVKLDLFCSESGKWTKEALVRPGHIKIGNKNVTSWNGELLWVYIETRDFDAGRIDPVVAAWNPFRIDIPPTCIDVSAFYEKERWDISVSQGALHVVALEEQTVPTCSSVWRLEEDRKSWKKQCETLLKTAVGFNYQCKSSCLPFLHPNNPEVVFLHCRGGPDDNAILSCDLRKGELEFFAKLEVLACRFTVLQPIRVACWPTPIPRYEELRGMYDGSYSFWVQSSTEATTPSLNNW</sequence>
<dbReference type="PANTHER" id="PTHR35546:SF128">
    <property type="entry name" value="F-BOX ASSOCIATED DOMAIN-CONTAINING PROTEIN"/>
    <property type="match status" value="1"/>
</dbReference>
<reference evidence="3 4" key="1">
    <citation type="submission" date="2024-04" db="EMBL/GenBank/DDBJ databases">
        <authorList>
            <person name="Fracassetti M."/>
        </authorList>
    </citation>
    <scope>NUCLEOTIDE SEQUENCE [LARGE SCALE GENOMIC DNA]</scope>
</reference>
<dbReference type="Proteomes" id="UP001497516">
    <property type="component" value="Chromosome 8"/>
</dbReference>
<dbReference type="Pfam" id="PF12937">
    <property type="entry name" value="F-box-like"/>
    <property type="match status" value="1"/>
</dbReference>
<organism evidence="3 4">
    <name type="scientific">Linum trigynum</name>
    <dbReference type="NCBI Taxonomy" id="586398"/>
    <lineage>
        <taxon>Eukaryota</taxon>
        <taxon>Viridiplantae</taxon>
        <taxon>Streptophyta</taxon>
        <taxon>Embryophyta</taxon>
        <taxon>Tracheophyta</taxon>
        <taxon>Spermatophyta</taxon>
        <taxon>Magnoliopsida</taxon>
        <taxon>eudicotyledons</taxon>
        <taxon>Gunneridae</taxon>
        <taxon>Pentapetalae</taxon>
        <taxon>rosids</taxon>
        <taxon>fabids</taxon>
        <taxon>Malpighiales</taxon>
        <taxon>Linaceae</taxon>
        <taxon>Linum</taxon>
    </lineage>
</organism>
<evidence type="ECO:0000259" key="1">
    <source>
        <dbReference type="Pfam" id="PF12937"/>
    </source>
</evidence>
<dbReference type="SUPFAM" id="SSF81383">
    <property type="entry name" value="F-box domain"/>
    <property type="match status" value="1"/>
</dbReference>
<evidence type="ECO:0000313" key="3">
    <source>
        <dbReference type="EMBL" id="CAL1409661.1"/>
    </source>
</evidence>
<evidence type="ECO:0000259" key="2">
    <source>
        <dbReference type="Pfam" id="PF24750"/>
    </source>
</evidence>
<dbReference type="CDD" id="cd22157">
    <property type="entry name" value="F-box_AtFBW1-like"/>
    <property type="match status" value="1"/>
</dbReference>
<name>A0AAV2GFX5_9ROSI</name>
<dbReference type="Pfam" id="PF24750">
    <property type="entry name" value="b-prop_At3g26010-like"/>
    <property type="match status" value="1"/>
</dbReference>
<dbReference type="PANTHER" id="PTHR35546">
    <property type="entry name" value="F-BOX PROTEIN INTERACTION DOMAIN PROTEIN-RELATED"/>
    <property type="match status" value="1"/>
</dbReference>
<keyword evidence="4" id="KW-1185">Reference proteome</keyword>
<dbReference type="Gene3D" id="1.20.1280.50">
    <property type="match status" value="1"/>
</dbReference>
<evidence type="ECO:0008006" key="5">
    <source>
        <dbReference type="Google" id="ProtNLM"/>
    </source>
</evidence>
<dbReference type="InterPro" id="IPR055290">
    <property type="entry name" value="At3g26010-like"/>
</dbReference>
<dbReference type="InterPro" id="IPR001810">
    <property type="entry name" value="F-box_dom"/>
</dbReference>
<feature type="domain" description="F-box protein At3g26010-like beta-propeller" evidence="2">
    <location>
        <begin position="105"/>
        <end position="399"/>
    </location>
</feature>
<proteinExistence type="predicted"/>
<protein>
    <recommendedName>
        <fullName evidence="5">F-box domain-containing protein</fullName>
    </recommendedName>
</protein>
<feature type="domain" description="F-box" evidence="1">
    <location>
        <begin position="46"/>
        <end position="85"/>
    </location>
</feature>
<gene>
    <name evidence="3" type="ORF">LTRI10_LOCUS49142</name>
</gene>
<evidence type="ECO:0000313" key="4">
    <source>
        <dbReference type="Proteomes" id="UP001497516"/>
    </source>
</evidence>
<dbReference type="AlphaFoldDB" id="A0AAV2GFX5"/>
<dbReference type="InterPro" id="IPR056592">
    <property type="entry name" value="Beta-prop_At3g26010-like"/>
</dbReference>
<dbReference type="InterPro" id="IPR036047">
    <property type="entry name" value="F-box-like_dom_sf"/>
</dbReference>
<dbReference type="EMBL" id="OZ034821">
    <property type="protein sequence ID" value="CAL1409661.1"/>
    <property type="molecule type" value="Genomic_DNA"/>
</dbReference>
<accession>A0AAV2GFX5</accession>